<name>A0A840CQZ8_9BACE</name>
<protein>
    <submittedName>
        <fullName evidence="2">Uncharacterized protein</fullName>
    </submittedName>
</protein>
<sequence length="101" mass="11963">MTHHDIKKTSQSKDIFFNTASPILRFIWLFFKITGFLNRPIGQKRNINVPFYYNRLAKLLKSILNKPVLLFSKQIAYFGYRYFALATILSKSLLYLHVVNF</sequence>
<keyword evidence="1" id="KW-1133">Transmembrane helix</keyword>
<dbReference type="Proteomes" id="UP000560658">
    <property type="component" value="Unassembled WGS sequence"/>
</dbReference>
<reference evidence="2" key="1">
    <citation type="submission" date="2020-08" db="EMBL/GenBank/DDBJ databases">
        <title>Genomic Encyclopedia of Type Strains, Phase IV (KMG-IV): sequencing the most valuable type-strain genomes for metagenomic binning, comparative biology and taxonomic classification.</title>
        <authorList>
            <person name="Goeker M."/>
        </authorList>
    </citation>
    <scope>NUCLEOTIDE SEQUENCE [LARGE SCALE GENOMIC DNA]</scope>
    <source>
        <strain evidence="2">DSM 105720</strain>
    </source>
</reference>
<feature type="transmembrane region" description="Helical" evidence="1">
    <location>
        <begin position="80"/>
        <end position="98"/>
    </location>
</feature>
<keyword evidence="1" id="KW-0812">Transmembrane</keyword>
<accession>A0A840CQZ8</accession>
<organism evidence="2 3">
    <name type="scientific">Bacteroides reticulotermitis</name>
    <dbReference type="NCBI Taxonomy" id="1133319"/>
    <lineage>
        <taxon>Bacteria</taxon>
        <taxon>Pseudomonadati</taxon>
        <taxon>Bacteroidota</taxon>
        <taxon>Bacteroidia</taxon>
        <taxon>Bacteroidales</taxon>
        <taxon>Bacteroidaceae</taxon>
        <taxon>Bacteroides</taxon>
    </lineage>
</organism>
<keyword evidence="3" id="KW-1185">Reference proteome</keyword>
<feature type="transmembrane region" description="Helical" evidence="1">
    <location>
        <begin position="15"/>
        <end position="37"/>
    </location>
</feature>
<keyword evidence="1" id="KW-0472">Membrane</keyword>
<gene>
    <name evidence="2" type="ORF">GGR06_000186</name>
</gene>
<proteinExistence type="predicted"/>
<comment type="caution">
    <text evidence="2">The sequence shown here is derived from an EMBL/GenBank/DDBJ whole genome shotgun (WGS) entry which is preliminary data.</text>
</comment>
<evidence type="ECO:0000256" key="1">
    <source>
        <dbReference type="SAM" id="Phobius"/>
    </source>
</evidence>
<evidence type="ECO:0000313" key="3">
    <source>
        <dbReference type="Proteomes" id="UP000560658"/>
    </source>
</evidence>
<dbReference type="EMBL" id="JACIER010000001">
    <property type="protein sequence ID" value="MBB4042427.1"/>
    <property type="molecule type" value="Genomic_DNA"/>
</dbReference>
<dbReference type="AlphaFoldDB" id="A0A840CQZ8"/>
<evidence type="ECO:0000313" key="2">
    <source>
        <dbReference type="EMBL" id="MBB4042427.1"/>
    </source>
</evidence>